<dbReference type="CDD" id="cd03747">
    <property type="entry name" value="Ntn_PGA_like"/>
    <property type="match status" value="1"/>
</dbReference>
<feature type="binding site" evidence="5">
    <location>
        <position position="349"/>
    </location>
    <ligand>
        <name>Ca(2+)</name>
        <dbReference type="ChEBI" id="CHEBI:29108"/>
    </ligand>
</feature>
<evidence type="ECO:0000256" key="3">
    <source>
        <dbReference type="ARBA" id="ARBA00023145"/>
    </source>
</evidence>
<evidence type="ECO:0000313" key="7">
    <source>
        <dbReference type="Proteomes" id="UP000007718"/>
    </source>
</evidence>
<keyword evidence="7" id="KW-1185">Reference proteome</keyword>
<dbReference type="InterPro" id="IPR029055">
    <property type="entry name" value="Ntn_hydrolases_N"/>
</dbReference>
<dbReference type="GO" id="GO:0017000">
    <property type="term" value="P:antibiotic biosynthetic process"/>
    <property type="evidence" value="ECO:0007669"/>
    <property type="project" value="InterPro"/>
</dbReference>
<evidence type="ECO:0000256" key="4">
    <source>
        <dbReference type="PIRSR" id="PIRSR001227-1"/>
    </source>
</evidence>
<evidence type="ECO:0000256" key="1">
    <source>
        <dbReference type="ARBA" id="ARBA00006586"/>
    </source>
</evidence>
<dbReference type="OrthoDB" id="9759796at2"/>
<feature type="binding site" evidence="5">
    <location>
        <position position="346"/>
    </location>
    <ligand>
        <name>Ca(2+)</name>
        <dbReference type="ChEBI" id="CHEBI:29108"/>
    </ligand>
</feature>
<comment type="similarity">
    <text evidence="1">Belongs to the peptidase S45 family.</text>
</comment>
<dbReference type="Gene3D" id="2.30.120.10">
    <property type="match status" value="1"/>
</dbReference>
<dbReference type="InterPro" id="IPR002692">
    <property type="entry name" value="S45"/>
</dbReference>
<proteinExistence type="inferred from homology"/>
<dbReference type="InterPro" id="IPR043146">
    <property type="entry name" value="Penicillin_amidase_N_B-knob"/>
</dbReference>
<protein>
    <submittedName>
        <fullName evidence="6">Peptidase S45 penicillin amidase</fullName>
    </submittedName>
</protein>
<dbReference type="GO" id="GO:0016811">
    <property type="term" value="F:hydrolase activity, acting on carbon-nitrogen (but not peptide) bonds, in linear amides"/>
    <property type="evidence" value="ECO:0007669"/>
    <property type="project" value="InterPro"/>
</dbReference>
<dbReference type="PANTHER" id="PTHR34218:SF4">
    <property type="entry name" value="ACYL-HOMOSERINE LACTONE ACYLASE QUIP"/>
    <property type="match status" value="1"/>
</dbReference>
<dbReference type="PIRSF" id="PIRSF001227">
    <property type="entry name" value="Pen_acylase"/>
    <property type="match status" value="1"/>
</dbReference>
<dbReference type="InterPro" id="IPR014395">
    <property type="entry name" value="Pen/GL7ACA/AHL_acylase"/>
</dbReference>
<dbReference type="RefSeq" id="WP_013623036.1">
    <property type="nucleotide sequence ID" value="NC_015169.1"/>
</dbReference>
<dbReference type="Proteomes" id="UP000007718">
    <property type="component" value="Plasmid pDEIPR01"/>
</dbReference>
<dbReference type="KEGG" id="dpt:Deipr_2175"/>
<dbReference type="PANTHER" id="PTHR34218">
    <property type="entry name" value="PEPTIDASE S45 PENICILLIN AMIDASE"/>
    <property type="match status" value="1"/>
</dbReference>
<dbReference type="Pfam" id="PF01804">
    <property type="entry name" value="Penicil_amidase"/>
    <property type="match status" value="1"/>
</dbReference>
<dbReference type="InterPro" id="IPR023343">
    <property type="entry name" value="Penicillin_amidase_dom1"/>
</dbReference>
<dbReference type="SUPFAM" id="SSF56235">
    <property type="entry name" value="N-terminal nucleophile aminohydrolases (Ntn hydrolases)"/>
    <property type="match status" value="1"/>
</dbReference>
<reference evidence="6 7" key="1">
    <citation type="submission" date="2011-02" db="EMBL/GenBank/DDBJ databases">
        <title>The complete sequence of plasmid1 of Deinococcus proteolyticus DSM 20540.</title>
        <authorList>
            <consortium name="US DOE Joint Genome Institute (JGI-PGF)"/>
            <person name="Lucas S."/>
            <person name="Copeland A."/>
            <person name="Lapidus A."/>
            <person name="Bruce D."/>
            <person name="Goodwin L."/>
            <person name="Pitluck S."/>
            <person name="Kyrpides N."/>
            <person name="Mavromatis K."/>
            <person name="Pagani I."/>
            <person name="Ivanova N."/>
            <person name="Ovchinnikova G."/>
            <person name="Zeytun A."/>
            <person name="Detter J.C."/>
            <person name="Han C."/>
            <person name="Land M."/>
            <person name="Hauser L."/>
            <person name="Markowitz V."/>
            <person name="Cheng J.-F."/>
            <person name="Hugenholtz P."/>
            <person name="Woyke T."/>
            <person name="Wu D."/>
            <person name="Pukall R."/>
            <person name="Steenblock K."/>
            <person name="Brambilla E."/>
            <person name="Klenk H.-P."/>
            <person name="Eisen J.A."/>
        </authorList>
    </citation>
    <scope>NUCLEOTIDE SEQUENCE [LARGE SCALE GENOMIC DNA]</scope>
    <source>
        <strain evidence="7">ATCC 35074 / DSM 20540 / JCM 6276 / NBRC 101906 / NCIMB 13154 / VKM Ac-1939 / CCM 2703 / MRP</strain>
        <plasmid evidence="7">Plasmid pDEIPR01</plasmid>
    </source>
</reference>
<dbReference type="MEROPS" id="S45.003"/>
<dbReference type="EMBL" id="CP002537">
    <property type="protein sequence ID" value="ADY27304.1"/>
    <property type="molecule type" value="Genomic_DNA"/>
</dbReference>
<keyword evidence="3" id="KW-0865">Zymogen</keyword>
<dbReference type="HOGENOM" id="CLU_011790_0_1_0"/>
<geneLocation type="plasmid" evidence="6 7">
    <name>pDEIPR01</name>
</geneLocation>
<organism evidence="6 7">
    <name type="scientific">Deinococcus proteolyticus (strain ATCC 35074 / DSM 20540 / JCM 6276 / NBRC 101906 / NCIMB 13154 / VKM Ac-1939 / CCM 2703 / MRP)</name>
    <dbReference type="NCBI Taxonomy" id="693977"/>
    <lineage>
        <taxon>Bacteria</taxon>
        <taxon>Thermotogati</taxon>
        <taxon>Deinococcota</taxon>
        <taxon>Deinococci</taxon>
        <taxon>Deinococcales</taxon>
        <taxon>Deinococcaceae</taxon>
        <taxon>Deinococcus</taxon>
    </lineage>
</organism>
<accession>F0RPJ8</accession>
<dbReference type="Gene3D" id="1.10.439.10">
    <property type="entry name" value="Penicillin Amidohydrolase, domain 1"/>
    <property type="match status" value="1"/>
</dbReference>
<keyword evidence="5" id="KW-0106">Calcium</keyword>
<evidence type="ECO:0000256" key="5">
    <source>
        <dbReference type="PIRSR" id="PIRSR001227-2"/>
    </source>
</evidence>
<feature type="active site" description="Nucleophile" evidence="4">
    <location>
        <position position="274"/>
    </location>
</feature>
<name>F0RPJ8_DEIPM</name>
<evidence type="ECO:0000313" key="6">
    <source>
        <dbReference type="EMBL" id="ADY27304.1"/>
    </source>
</evidence>
<dbReference type="InterPro" id="IPR043147">
    <property type="entry name" value="Penicillin_amidase_A-knob"/>
</dbReference>
<gene>
    <name evidence="6" type="ordered locus">Deipr_2175</name>
</gene>
<feature type="binding site" evidence="5">
    <location>
        <position position="187"/>
    </location>
    <ligand>
        <name>Ca(2+)</name>
        <dbReference type="ChEBI" id="CHEBI:29108"/>
    </ligand>
</feature>
<keyword evidence="2" id="KW-0378">Hydrolase</keyword>
<sequence>MLTTLLRAALGLLLVLLLALLTGVLYVRSQTLPQLSGTLKVTGLNAETTITRDRYGIPHIRASHDEDAIYALGLVHAQDRAWQLNFQRRIAQGRLAEVLGPAALEQDRFLRTWGFQRAAESALEALSPQSRQLIAAYTAGVNAGFALCKTAPEFMILGYRPEPWTDVDSVAWSKLMSFDLGGNWKQELSNWELCRAGGVQSLTGVTPPYPASGPTILSVDELPATAPAGPGKHPAAYPTAACPADLTGAHLGELRRQLAAAQRLGMEFEASRSSNNWVVSGQHTASGKPLLADDPHLKLQSPMLWYLAEVQGERLHAIGATIPGLPAVVIGRNERVAWGVTNHNPDVQDLFVLPPDAPVQTRQEIIRVRGGEDVQLTLEQSEYGPVVSPVGGGLQGEELAKSTRLALSWPTLMNGDTTLDAFLGVNFAQNWDEFRSAMRHYVAPSQSFVYADVDGNTGYIAPGRVPVRRGWDGSLPAPADAQHRWTGWVPFGQLPQTFNPADGLVVTANNRSVPQEYPWPLTNDRDWADPYRAARITERLQGKGGLTLDDMAAVQNDTLSGPWREMKAALLSTPRAGLSREAAAALDRLSGWDGELGTDSASATVFEWWLAELKAQGRQTFGQEPSTRGVAVALAAGGALCGPTASQTVGSSCTGLLARTLEAAVQQAARRPYGEVHQALSTHGAFGEIQALAPLFNALIPAPGGSDTVNVARPDREDGTLHFTHAASYRQLIDLSDPDASRFTGSLGQSGNPFSPHARDQLRGWAAGEYLPMSTDPADWGRTRVLHLKPVSEQPAP</sequence>
<evidence type="ECO:0000256" key="2">
    <source>
        <dbReference type="ARBA" id="ARBA00022801"/>
    </source>
</evidence>
<comment type="cofactor">
    <cofactor evidence="5">
        <name>Ca(2+)</name>
        <dbReference type="ChEBI" id="CHEBI:29108"/>
    </cofactor>
    <text evidence="5">Binds 1 Ca(2+) ion per dimer.</text>
</comment>
<dbReference type="Gene3D" id="3.60.20.10">
    <property type="entry name" value="Glutamine Phosphoribosylpyrophosphate, subunit 1, domain 1"/>
    <property type="match status" value="1"/>
</dbReference>
<dbReference type="AlphaFoldDB" id="F0RPJ8"/>
<dbReference type="Gene3D" id="1.10.1400.10">
    <property type="match status" value="1"/>
</dbReference>
<dbReference type="GO" id="GO:0046872">
    <property type="term" value="F:metal ion binding"/>
    <property type="evidence" value="ECO:0007669"/>
    <property type="project" value="UniProtKB-KW"/>
</dbReference>
<keyword evidence="6" id="KW-0614">Plasmid</keyword>
<keyword evidence="5" id="KW-0479">Metal-binding</keyword>